<evidence type="ECO:0000256" key="1">
    <source>
        <dbReference type="SAM" id="SignalP"/>
    </source>
</evidence>
<dbReference type="NCBIfam" id="TIGR01200">
    <property type="entry name" value="GLPGLI"/>
    <property type="match status" value="1"/>
</dbReference>
<dbReference type="EMBL" id="VUNZ01000002">
    <property type="protein sequence ID" value="KAA2221487.1"/>
    <property type="molecule type" value="Genomic_DNA"/>
</dbReference>
<comment type="caution">
    <text evidence="2">The sequence shown here is derived from an EMBL/GenBank/DDBJ whole genome shotgun (WGS) entry which is preliminary data.</text>
</comment>
<keyword evidence="1" id="KW-0732">Signal</keyword>
<dbReference type="PROSITE" id="PS51257">
    <property type="entry name" value="PROKAR_LIPOPROTEIN"/>
    <property type="match status" value="1"/>
</dbReference>
<name>A0A5B2U4V6_9FLAO</name>
<reference evidence="2 3" key="1">
    <citation type="journal article" date="2015" name="Int. J. Syst. Evol. Microbiol.">
        <title>Chryseobacterium sediminis sp. nov., isolated from a river sediment.</title>
        <authorList>
            <person name="Kampfer P."/>
            <person name="Busse H.J."/>
            <person name="McInroy J.A."/>
            <person name="Glaeser S.P."/>
        </authorList>
    </citation>
    <scope>NUCLEOTIDE SEQUENCE [LARGE SCALE GENOMIC DNA]</scope>
    <source>
        <strain evidence="2 3">IMT-174</strain>
    </source>
</reference>
<feature type="signal peptide" evidence="1">
    <location>
        <begin position="1"/>
        <end position="17"/>
    </location>
</feature>
<sequence>MKKVNLFVFFIVLFSCACTGQVHRFYYELTYKPSTKNKTLKKDLFYLDSLERGSVFMRKEKCESDSLLAAQVYLPILSLETMNFKVVKDLKNPSVTVKDDLFIGTISYKESADIQWKLSSENRIIGTLQTQKAETDYGGRHWIAWFTQEIPVFDGPYIFMGLPGLIVELSDTNNEYHWKFIGSKKNVRDKLFTESIMDEAVMSKEAYIKNKTSFIKDPLPVLMQSMSDVSKNEEIMSKMNRQAESIKKYYRDNDNTIEK</sequence>
<dbReference type="Pfam" id="PF09697">
    <property type="entry name" value="Porph_ging"/>
    <property type="match status" value="1"/>
</dbReference>
<protein>
    <submittedName>
        <fullName evidence="2">GLPGLI family protein</fullName>
    </submittedName>
</protein>
<accession>A0A5B2U4V6</accession>
<dbReference type="AlphaFoldDB" id="A0A5B2U4V6"/>
<evidence type="ECO:0000313" key="3">
    <source>
        <dbReference type="Proteomes" id="UP000323082"/>
    </source>
</evidence>
<dbReference type="OrthoDB" id="1440774at2"/>
<feature type="chain" id="PRO_5022897727" evidence="1">
    <location>
        <begin position="18"/>
        <end position="259"/>
    </location>
</feature>
<dbReference type="Proteomes" id="UP000323082">
    <property type="component" value="Unassembled WGS sequence"/>
</dbReference>
<organism evidence="2 3">
    <name type="scientific">Chryseobacterium sediminis</name>
    <dbReference type="NCBI Taxonomy" id="1679494"/>
    <lineage>
        <taxon>Bacteria</taxon>
        <taxon>Pseudomonadati</taxon>
        <taxon>Bacteroidota</taxon>
        <taxon>Flavobacteriia</taxon>
        <taxon>Flavobacteriales</taxon>
        <taxon>Weeksellaceae</taxon>
        <taxon>Chryseobacterium group</taxon>
        <taxon>Chryseobacterium</taxon>
    </lineage>
</organism>
<proteinExistence type="predicted"/>
<evidence type="ECO:0000313" key="2">
    <source>
        <dbReference type="EMBL" id="KAA2221487.1"/>
    </source>
</evidence>
<gene>
    <name evidence="2" type="ORF">FW780_14470</name>
</gene>
<dbReference type="InterPro" id="IPR005901">
    <property type="entry name" value="GLPGLI"/>
</dbReference>
<dbReference type="RefSeq" id="WP_149834224.1">
    <property type="nucleotide sequence ID" value="NZ_VUNZ01000002.1"/>
</dbReference>